<feature type="transmembrane region" description="Helical" evidence="1">
    <location>
        <begin position="108"/>
        <end position="128"/>
    </location>
</feature>
<feature type="transmembrane region" description="Helical" evidence="1">
    <location>
        <begin position="75"/>
        <end position="96"/>
    </location>
</feature>
<proteinExistence type="predicted"/>
<keyword evidence="3" id="KW-1185">Reference proteome</keyword>
<feature type="transmembrane region" description="Helical" evidence="1">
    <location>
        <begin position="20"/>
        <end position="43"/>
    </location>
</feature>
<accession>A0A7W7QAZ4</accession>
<dbReference type="EMBL" id="JACHJQ010000007">
    <property type="protein sequence ID" value="MBB4910237.1"/>
    <property type="molecule type" value="Genomic_DNA"/>
</dbReference>
<keyword evidence="1" id="KW-0472">Membrane</keyword>
<protein>
    <submittedName>
        <fullName evidence="2">Uncharacterized protein</fullName>
    </submittedName>
</protein>
<evidence type="ECO:0000313" key="2">
    <source>
        <dbReference type="EMBL" id="MBB4910237.1"/>
    </source>
</evidence>
<comment type="caution">
    <text evidence="2">The sequence shown here is derived from an EMBL/GenBank/DDBJ whole genome shotgun (WGS) entry which is preliminary data.</text>
</comment>
<dbReference type="RefSeq" id="WP_184814307.1">
    <property type="nucleotide sequence ID" value="NZ_JACHJQ010000007.1"/>
</dbReference>
<keyword evidence="1" id="KW-0812">Transmembrane</keyword>
<gene>
    <name evidence="2" type="ORF">FHR82_006495</name>
</gene>
<reference evidence="2 3" key="1">
    <citation type="submission" date="2020-08" db="EMBL/GenBank/DDBJ databases">
        <title>Genomic Encyclopedia of Type Strains, Phase III (KMG-III): the genomes of soil and plant-associated and newly described type strains.</title>
        <authorList>
            <person name="Whitman W."/>
        </authorList>
    </citation>
    <scope>NUCLEOTIDE SEQUENCE [LARGE SCALE GENOMIC DNA]</scope>
    <source>
        <strain evidence="2 3">CECT 8960</strain>
    </source>
</reference>
<keyword evidence="1" id="KW-1133">Transmembrane helix</keyword>
<name>A0A7W7QAZ4_9PSEU</name>
<evidence type="ECO:0000256" key="1">
    <source>
        <dbReference type="SAM" id="Phobius"/>
    </source>
</evidence>
<evidence type="ECO:0000313" key="3">
    <source>
        <dbReference type="Proteomes" id="UP000520767"/>
    </source>
</evidence>
<dbReference type="Proteomes" id="UP000520767">
    <property type="component" value="Unassembled WGS sequence"/>
</dbReference>
<dbReference type="AlphaFoldDB" id="A0A7W7QAZ4"/>
<sequence>MTDEDKTGSWDSHEEATAPLVLAAIGTVLLVVVGVLTFAVGLLSPLITDGCGSGGGDGDYGTGAEEPAYCRDSQIVARMLTVPVLLVLPAGLLFTWLRFAPPYRPRVWVPLVGLAVIGALWVVANTLLEGRLF</sequence>
<organism evidence="2 3">
    <name type="scientific">Actinophytocola algeriensis</name>
    <dbReference type="NCBI Taxonomy" id="1768010"/>
    <lineage>
        <taxon>Bacteria</taxon>
        <taxon>Bacillati</taxon>
        <taxon>Actinomycetota</taxon>
        <taxon>Actinomycetes</taxon>
        <taxon>Pseudonocardiales</taxon>
        <taxon>Pseudonocardiaceae</taxon>
    </lineage>
</organism>